<dbReference type="AlphaFoldDB" id="A6HDE8"/>
<evidence type="ECO:0000313" key="1">
    <source>
        <dbReference type="EMBL" id="EDM04053.1"/>
    </source>
</evidence>
<name>A6HDE8_RAT</name>
<reference evidence="1 2" key="1">
    <citation type="submission" date="2005-07" db="EMBL/GenBank/DDBJ databases">
        <authorList>
            <person name="Mural R.J."/>
            <person name="Li P.W."/>
            <person name="Adams M.D."/>
            <person name="Amanatides P.G."/>
            <person name="Baden-Tillson H."/>
            <person name="Barnstead M."/>
            <person name="Chin S.H."/>
            <person name="Dew I."/>
            <person name="Evans C.A."/>
            <person name="Ferriera S."/>
            <person name="Flanigan M."/>
            <person name="Fosler C."/>
            <person name="Glodek A."/>
            <person name="Gu Z."/>
            <person name="Holt R.A."/>
            <person name="Jennings D."/>
            <person name="Kraft C.L."/>
            <person name="Lu F."/>
            <person name="Nguyen T."/>
            <person name="Nusskern D.R."/>
            <person name="Pfannkoch C.M."/>
            <person name="Sitter C."/>
            <person name="Sutton G.G."/>
            <person name="Venter J.C."/>
            <person name="Wang Z."/>
            <person name="Woodage T."/>
            <person name="Zheng X.H."/>
            <person name="Zhong F."/>
        </authorList>
    </citation>
    <scope>NUCLEOTIDE SEQUENCE [LARGE SCALE GENOMIC DNA]</scope>
    <source>
        <strain>BN</strain>
        <strain evidence="2">Sprague-Dawley</strain>
    </source>
</reference>
<accession>A6HDE8</accession>
<gene>
    <name evidence="1" type="ORF">rCG_34591</name>
</gene>
<dbReference type="Proteomes" id="UP000234681">
    <property type="component" value="Chromosome 10"/>
</dbReference>
<proteinExistence type="predicted"/>
<protein>
    <submittedName>
        <fullName evidence="1">RCG34591</fullName>
    </submittedName>
</protein>
<organism evidence="1 2">
    <name type="scientific">Rattus norvegicus</name>
    <name type="common">Rat</name>
    <dbReference type="NCBI Taxonomy" id="10116"/>
    <lineage>
        <taxon>Eukaryota</taxon>
        <taxon>Metazoa</taxon>
        <taxon>Chordata</taxon>
        <taxon>Craniata</taxon>
        <taxon>Vertebrata</taxon>
        <taxon>Euteleostomi</taxon>
        <taxon>Mammalia</taxon>
        <taxon>Eutheria</taxon>
        <taxon>Euarchontoglires</taxon>
        <taxon>Glires</taxon>
        <taxon>Rodentia</taxon>
        <taxon>Myomorpha</taxon>
        <taxon>Muroidea</taxon>
        <taxon>Muridae</taxon>
        <taxon>Murinae</taxon>
        <taxon>Rattus</taxon>
    </lineage>
</organism>
<sequence length="66" mass="7333">MWLFSAQSAQRAAISPGHQSLAFWEEPVHTGSFCFRCTHAVDEAKQPFALMPGSLWSCSDDRLHGP</sequence>
<dbReference type="EMBL" id="CH473948">
    <property type="protein sequence ID" value="EDM04053.1"/>
    <property type="molecule type" value="Genomic_DNA"/>
</dbReference>
<evidence type="ECO:0000313" key="2">
    <source>
        <dbReference type="Proteomes" id="UP000234681"/>
    </source>
</evidence>